<dbReference type="PANTHER" id="PTHR47017">
    <property type="entry name" value="ACYL-COA"/>
    <property type="match status" value="1"/>
</dbReference>
<proteinExistence type="predicted"/>
<comment type="caution">
    <text evidence="1">The sequence shown here is derived from an EMBL/GenBank/DDBJ whole genome shotgun (WGS) entry which is preliminary data.</text>
</comment>
<dbReference type="AlphaFoldDB" id="A0AAE4TMD5"/>
<dbReference type="InterPro" id="IPR016181">
    <property type="entry name" value="Acyl_CoA_acyltransferase"/>
</dbReference>
<name>A0AAE4TMD5_9GAMM</name>
<dbReference type="SUPFAM" id="SSF55729">
    <property type="entry name" value="Acyl-CoA N-acyltransferases (Nat)"/>
    <property type="match status" value="1"/>
</dbReference>
<dbReference type="PANTHER" id="PTHR47017:SF1">
    <property type="entry name" value="ACYL-COA"/>
    <property type="match status" value="1"/>
</dbReference>
<evidence type="ECO:0000313" key="2">
    <source>
        <dbReference type="Proteomes" id="UP001187859"/>
    </source>
</evidence>
<dbReference type="Gene3D" id="3.40.630.30">
    <property type="match status" value="1"/>
</dbReference>
<dbReference type="InterPro" id="IPR007434">
    <property type="entry name" value="FemAB-like"/>
</dbReference>
<organism evidence="1 2">
    <name type="scientific">Shewanella xiamenensis</name>
    <dbReference type="NCBI Taxonomy" id="332186"/>
    <lineage>
        <taxon>Bacteria</taxon>
        <taxon>Pseudomonadati</taxon>
        <taxon>Pseudomonadota</taxon>
        <taxon>Gammaproteobacteria</taxon>
        <taxon>Alteromonadales</taxon>
        <taxon>Shewanellaceae</taxon>
        <taxon>Shewanella</taxon>
    </lineage>
</organism>
<gene>
    <name evidence="1" type="ORF">QM089_06375</name>
</gene>
<dbReference type="Proteomes" id="UP001187859">
    <property type="component" value="Unassembled WGS sequence"/>
</dbReference>
<evidence type="ECO:0000313" key="1">
    <source>
        <dbReference type="EMBL" id="MDV5389890.1"/>
    </source>
</evidence>
<protein>
    <submittedName>
        <fullName evidence="1">GNAT family N-acetyltransferase</fullName>
    </submittedName>
</protein>
<dbReference type="Pfam" id="PF04339">
    <property type="entry name" value="FemAB_like"/>
    <property type="match status" value="1"/>
</dbReference>
<accession>A0AAE4TMD5</accession>
<dbReference type="EMBL" id="JASGOQ010000001">
    <property type="protein sequence ID" value="MDV5389890.1"/>
    <property type="molecule type" value="Genomic_DNA"/>
</dbReference>
<reference evidence="1" key="1">
    <citation type="submission" date="2023-05" db="EMBL/GenBank/DDBJ databases">
        <title>Colonisation of extended spectrum b-lactamase- and carbapenemase-producing bacteria on hospital surfaces from low- and middle-income countries.</title>
        <authorList>
            <person name="Nieto-Rosado M."/>
            <person name="Sands K."/>
            <person name="Iregbu K."/>
            <person name="Zahra R."/>
            <person name="Mazarati J.B."/>
            <person name="Mehtar S."/>
            <person name="Barnards-Group B."/>
            <person name="Walsh T.R."/>
        </authorList>
    </citation>
    <scope>NUCLEOTIDE SEQUENCE</scope>
    <source>
        <strain evidence="1">PP-E493</strain>
    </source>
</reference>
<dbReference type="RefSeq" id="WP_317519630.1">
    <property type="nucleotide sequence ID" value="NZ_JASGOQ010000001.1"/>
</dbReference>
<sequence>MRQLILAFASAVQSIDADNWDSLMGRDNPFVRHAYLLSLEQSLSACAATGWRPHHLCVFDATGSEFAQELAPDTVIISPKDAADFMALPLLALMPLYQKSHSYGEYVFDWAWAQAYERHGLEYYPKLLNAIPFTPVQGRRMGLSPTLLAEEAQQLSLAVLSCLNGQLANADTPMFSWHSLFVSSSQQALFTEASNHTALRRLSTQFHWHNRGYADFSAFLAALTSRKRKNILKERAQLQPYGLQYEFVAGAEISSQQWQHFIECYQLTYLKRSGHRGYLTPTFFYMIAERLAEQIVLLVVSDAKGQMIAGALYFTGRNEQGQTCLFGRYWGSIVELEGLHFEACYYQGIEYCIAHGIDLFDAGAQGEHKVLRGFEPVALYSYHNIAHPEFKRAIAHFTEEEAAQMEVYMQQMREVLPYKKGQ</sequence>